<name>A0AA88J7Y3_FICCA</name>
<dbReference type="EMBL" id="BTGU01000469">
    <property type="protein sequence ID" value="GMN67554.1"/>
    <property type="molecule type" value="Genomic_DNA"/>
</dbReference>
<evidence type="ECO:0000313" key="3">
    <source>
        <dbReference type="Proteomes" id="UP001187192"/>
    </source>
</evidence>
<dbReference type="Proteomes" id="UP001187192">
    <property type="component" value="Unassembled WGS sequence"/>
</dbReference>
<accession>A0AA88J7Y3</accession>
<dbReference type="AlphaFoldDB" id="A0AA88J7Y3"/>
<evidence type="ECO:0000313" key="2">
    <source>
        <dbReference type="EMBL" id="GMN67563.1"/>
    </source>
</evidence>
<dbReference type="EMBL" id="BTGU01000470">
    <property type="protein sequence ID" value="GMN67563.1"/>
    <property type="molecule type" value="Genomic_DNA"/>
</dbReference>
<proteinExistence type="predicted"/>
<comment type="caution">
    <text evidence="2">The sequence shown here is derived from an EMBL/GenBank/DDBJ whole genome shotgun (WGS) entry which is preliminary data.</text>
</comment>
<reference evidence="2" key="1">
    <citation type="submission" date="2023-07" db="EMBL/GenBank/DDBJ databases">
        <title>draft genome sequence of fig (Ficus carica).</title>
        <authorList>
            <person name="Takahashi T."/>
            <person name="Nishimura K."/>
        </authorList>
    </citation>
    <scope>NUCLEOTIDE SEQUENCE</scope>
</reference>
<gene>
    <name evidence="1" type="ORF">TIFTF001_036617</name>
    <name evidence="2" type="ORF">TIFTF001_036621</name>
</gene>
<protein>
    <submittedName>
        <fullName evidence="2">Uncharacterized protein</fullName>
    </submittedName>
</protein>
<evidence type="ECO:0000313" key="1">
    <source>
        <dbReference type="EMBL" id="GMN67554.1"/>
    </source>
</evidence>
<sequence length="174" mass="19608">MMWPVMVLAWRPSYLLTKQVYTYLTMLTSSSLHHHSYIIKLTSSCLHHLAYLSKALCWGKRRGSGCRRVDPDEPLENDASVPFHAAAGGRRLLRQQRRRLSLSLALSEKMANLSPRFSLAVMMFTDRKSDTGKRRIRLLGGTRFALAENDGSVLLPFGTRRSVSAIGNCSEVLN</sequence>
<keyword evidence="3" id="KW-1185">Reference proteome</keyword>
<organism evidence="2 3">
    <name type="scientific">Ficus carica</name>
    <name type="common">Common fig</name>
    <dbReference type="NCBI Taxonomy" id="3494"/>
    <lineage>
        <taxon>Eukaryota</taxon>
        <taxon>Viridiplantae</taxon>
        <taxon>Streptophyta</taxon>
        <taxon>Embryophyta</taxon>
        <taxon>Tracheophyta</taxon>
        <taxon>Spermatophyta</taxon>
        <taxon>Magnoliopsida</taxon>
        <taxon>eudicotyledons</taxon>
        <taxon>Gunneridae</taxon>
        <taxon>Pentapetalae</taxon>
        <taxon>rosids</taxon>
        <taxon>fabids</taxon>
        <taxon>Rosales</taxon>
        <taxon>Moraceae</taxon>
        <taxon>Ficeae</taxon>
        <taxon>Ficus</taxon>
    </lineage>
</organism>